<gene>
    <name evidence="18" type="ORF">EDD66_10626</name>
</gene>
<feature type="domain" description="Histidine kinase" evidence="15">
    <location>
        <begin position="346"/>
        <end position="548"/>
    </location>
</feature>
<dbReference type="OrthoDB" id="9803176at2"/>
<keyword evidence="6" id="KW-0145">Chemotaxis</keyword>
<dbReference type="CDD" id="cd16916">
    <property type="entry name" value="HATPase_CheA-like"/>
    <property type="match status" value="1"/>
</dbReference>
<comment type="subcellular location">
    <subcellularLocation>
        <location evidence="2">Cytoplasm</location>
    </subcellularLocation>
</comment>
<dbReference type="InterPro" id="IPR051315">
    <property type="entry name" value="Bact_Chemotaxis_CheA"/>
</dbReference>
<dbReference type="InterPro" id="IPR005467">
    <property type="entry name" value="His_kinase_dom"/>
</dbReference>
<feature type="modified residue" description="Phosphohistidine" evidence="14">
    <location>
        <position position="51"/>
    </location>
</feature>
<dbReference type="InterPro" id="IPR036097">
    <property type="entry name" value="HisK_dim/P_sf"/>
</dbReference>
<reference evidence="18 19" key="1">
    <citation type="submission" date="2018-11" db="EMBL/GenBank/DDBJ databases">
        <title>Genomic Encyclopedia of Type Strains, Phase IV (KMG-IV): sequencing the most valuable type-strain genomes for metagenomic binning, comparative biology and taxonomic classification.</title>
        <authorList>
            <person name="Goeker M."/>
        </authorList>
    </citation>
    <scope>NUCLEOTIDE SEQUENCE [LARGE SCALE GENOMIC DNA]</scope>
    <source>
        <strain evidence="18 19">DSM 26537</strain>
    </source>
</reference>
<dbReference type="AlphaFoldDB" id="A0A3N1XMG4"/>
<accession>A0A3N1XMG4</accession>
<evidence type="ECO:0000313" key="19">
    <source>
        <dbReference type="Proteomes" id="UP000273083"/>
    </source>
</evidence>
<dbReference type="SMART" id="SM00260">
    <property type="entry name" value="CheW"/>
    <property type="match status" value="1"/>
</dbReference>
<comment type="function">
    <text evidence="13">Involved in the transmission of sensory signals from the chemoreceptors to the flagellar motors. CheA is autophosphorylated; it can transfer its phosphate group to either CheB or CheY.</text>
</comment>
<dbReference type="PRINTS" id="PR00344">
    <property type="entry name" value="BCTRLSENSOR"/>
</dbReference>
<keyword evidence="11" id="KW-0067">ATP-binding</keyword>
<keyword evidence="19" id="KW-1185">Reference proteome</keyword>
<dbReference type="InterPro" id="IPR008207">
    <property type="entry name" value="Sig_transdc_His_kin_Hpt_dom"/>
</dbReference>
<dbReference type="PANTHER" id="PTHR43395:SF10">
    <property type="entry name" value="CHEMOTAXIS PROTEIN CHEA"/>
    <property type="match status" value="1"/>
</dbReference>
<dbReference type="SMART" id="SM00387">
    <property type="entry name" value="HATPase_c"/>
    <property type="match status" value="1"/>
</dbReference>
<dbReference type="Gene3D" id="3.30.70.1110">
    <property type="entry name" value="Histidine kinase CheA-like, P2 response regulator-binding domain"/>
    <property type="match status" value="1"/>
</dbReference>
<comment type="caution">
    <text evidence="18">The sequence shown here is derived from an EMBL/GenBank/DDBJ whole genome shotgun (WGS) entry which is preliminary data.</text>
</comment>
<dbReference type="Gene3D" id="1.20.120.160">
    <property type="entry name" value="HPT domain"/>
    <property type="match status" value="1"/>
</dbReference>
<evidence type="ECO:0000256" key="10">
    <source>
        <dbReference type="ARBA" id="ARBA00022777"/>
    </source>
</evidence>
<keyword evidence="9" id="KW-0547">Nucleotide-binding</keyword>
<dbReference type="FunFam" id="3.30.565.10:FF:000016">
    <property type="entry name" value="Chemotaxis protein CheA, putative"/>
    <property type="match status" value="1"/>
</dbReference>
<keyword evidence="8" id="KW-0808">Transferase</keyword>
<evidence type="ECO:0000256" key="4">
    <source>
        <dbReference type="ARBA" id="ARBA00021495"/>
    </source>
</evidence>
<dbReference type="InterPro" id="IPR036641">
    <property type="entry name" value="HPT_dom_sf"/>
</dbReference>
<dbReference type="CDD" id="cd00088">
    <property type="entry name" value="HPT"/>
    <property type="match status" value="1"/>
</dbReference>
<dbReference type="InterPro" id="IPR004105">
    <property type="entry name" value="CheA-like_dim"/>
</dbReference>
<evidence type="ECO:0000256" key="3">
    <source>
        <dbReference type="ARBA" id="ARBA00012438"/>
    </source>
</evidence>
<dbReference type="SMART" id="SM01231">
    <property type="entry name" value="H-kinase_dim"/>
    <property type="match status" value="1"/>
</dbReference>
<evidence type="ECO:0000256" key="1">
    <source>
        <dbReference type="ARBA" id="ARBA00000085"/>
    </source>
</evidence>
<dbReference type="InterPro" id="IPR003594">
    <property type="entry name" value="HATPase_dom"/>
</dbReference>
<dbReference type="PROSITE" id="PS50851">
    <property type="entry name" value="CHEW"/>
    <property type="match status" value="1"/>
</dbReference>
<dbReference type="EMBL" id="RJVG01000006">
    <property type="protein sequence ID" value="ROR27331.1"/>
    <property type="molecule type" value="Genomic_DNA"/>
</dbReference>
<dbReference type="InterPro" id="IPR002545">
    <property type="entry name" value="CheW-lke_dom"/>
</dbReference>
<feature type="domain" description="CheW-like" evidence="16">
    <location>
        <begin position="550"/>
        <end position="686"/>
    </location>
</feature>
<dbReference type="SUPFAM" id="SSF47226">
    <property type="entry name" value="Histidine-containing phosphotransfer domain, HPT domain"/>
    <property type="match status" value="1"/>
</dbReference>
<dbReference type="GO" id="GO:0000155">
    <property type="term" value="F:phosphorelay sensor kinase activity"/>
    <property type="evidence" value="ECO:0007669"/>
    <property type="project" value="InterPro"/>
</dbReference>
<dbReference type="Pfam" id="PF01584">
    <property type="entry name" value="CheW"/>
    <property type="match status" value="1"/>
</dbReference>
<evidence type="ECO:0000256" key="5">
    <source>
        <dbReference type="ARBA" id="ARBA00022490"/>
    </source>
</evidence>
<comment type="catalytic activity">
    <reaction evidence="1">
        <text>ATP + protein L-histidine = ADP + protein N-phospho-L-histidine.</text>
        <dbReference type="EC" id="2.7.13.3"/>
    </reaction>
</comment>
<evidence type="ECO:0000256" key="9">
    <source>
        <dbReference type="ARBA" id="ARBA00022741"/>
    </source>
</evidence>
<dbReference type="Gene3D" id="1.10.287.560">
    <property type="entry name" value="Histidine kinase CheA-like, homodimeric domain"/>
    <property type="match status" value="1"/>
</dbReference>
<organism evidence="18 19">
    <name type="scientific">Mobilisporobacter senegalensis</name>
    <dbReference type="NCBI Taxonomy" id="1329262"/>
    <lineage>
        <taxon>Bacteria</taxon>
        <taxon>Bacillati</taxon>
        <taxon>Bacillota</taxon>
        <taxon>Clostridia</taxon>
        <taxon>Lachnospirales</taxon>
        <taxon>Lachnospiraceae</taxon>
        <taxon>Mobilisporobacter</taxon>
    </lineage>
</organism>
<evidence type="ECO:0000256" key="13">
    <source>
        <dbReference type="ARBA" id="ARBA00035100"/>
    </source>
</evidence>
<dbReference type="Pfam" id="PF07194">
    <property type="entry name" value="P2"/>
    <property type="match status" value="1"/>
</dbReference>
<dbReference type="SUPFAM" id="SSF50341">
    <property type="entry name" value="CheW-like"/>
    <property type="match status" value="1"/>
</dbReference>
<dbReference type="InterPro" id="IPR037006">
    <property type="entry name" value="CheA-like_homodim_sf"/>
</dbReference>
<dbReference type="InterPro" id="IPR036061">
    <property type="entry name" value="CheW-like_dom_sf"/>
</dbReference>
<dbReference type="SUPFAM" id="SSF47384">
    <property type="entry name" value="Homodimeric domain of signal transducing histidine kinase"/>
    <property type="match status" value="1"/>
</dbReference>
<dbReference type="Gene3D" id="3.30.565.10">
    <property type="entry name" value="Histidine kinase-like ATPase, C-terminal domain"/>
    <property type="match status" value="1"/>
</dbReference>
<evidence type="ECO:0000313" key="18">
    <source>
        <dbReference type="EMBL" id="ROR27331.1"/>
    </source>
</evidence>
<dbReference type="SUPFAM" id="SSF55052">
    <property type="entry name" value="CheY-binding domain of CheA"/>
    <property type="match status" value="1"/>
</dbReference>
<dbReference type="GO" id="GO:0006935">
    <property type="term" value="P:chemotaxis"/>
    <property type="evidence" value="ECO:0007669"/>
    <property type="project" value="UniProtKB-KW"/>
</dbReference>
<dbReference type="InterPro" id="IPR036890">
    <property type="entry name" value="HATPase_C_sf"/>
</dbReference>
<dbReference type="InterPro" id="IPR037052">
    <property type="entry name" value="CheA-like_P2_sf"/>
</dbReference>
<dbReference type="Pfam" id="PF01627">
    <property type="entry name" value="Hpt"/>
    <property type="match status" value="1"/>
</dbReference>
<evidence type="ECO:0000256" key="2">
    <source>
        <dbReference type="ARBA" id="ARBA00004496"/>
    </source>
</evidence>
<dbReference type="RefSeq" id="WP_123609584.1">
    <property type="nucleotide sequence ID" value="NZ_RJVG01000006.1"/>
</dbReference>
<dbReference type="PROSITE" id="PS50109">
    <property type="entry name" value="HIS_KIN"/>
    <property type="match status" value="1"/>
</dbReference>
<dbReference type="Gene3D" id="2.30.30.40">
    <property type="entry name" value="SH3 Domains"/>
    <property type="match status" value="1"/>
</dbReference>
<keyword evidence="5" id="KW-0963">Cytoplasm</keyword>
<evidence type="ECO:0000256" key="7">
    <source>
        <dbReference type="ARBA" id="ARBA00022553"/>
    </source>
</evidence>
<name>A0A3N1XMG4_9FIRM</name>
<feature type="domain" description="HPt" evidence="17">
    <location>
        <begin position="3"/>
        <end position="110"/>
    </location>
</feature>
<dbReference type="Proteomes" id="UP000273083">
    <property type="component" value="Unassembled WGS sequence"/>
</dbReference>
<evidence type="ECO:0000259" key="17">
    <source>
        <dbReference type="PROSITE" id="PS50894"/>
    </source>
</evidence>
<sequence>MSEEYINEPMLEMFLFESTQLIEQLEQSILDSDKEKCYTKTAINEIFRIMHTIKGSSAMMMFSEISGLAHSIEDLFYYIREENPQNIDCSALSDLILEGIDFIKIELEKIKNKDSADGKATTLIGTIKEFLYGLQQANNYKNIDKTKQKVEESKKQYYISQDKVITTVYKNAFKATIYFEDGCEMENIRAYTIIHNLNDITKEIYHIPEDIIEDEESVDIIKRDGFIVYLKSDLSYEKMFEFFKQTIFLKELELTQLENEDEFKQFLSEEPSEIQKKDYQIPKEQGKIKTNVTQSISQQSIISVNVSKLDKLMDLVGEMVIAEAMVIQNPDLRGLELDNFQKAAVQLSKITSEIQDMVMSVRMVPLSATFHKMNRIVRDMCKKLGKEVELKIIGEETEVDKNIIEHISDPLMHLVRNAIDHGFESVKNRELKGKSKSGTLTLEAKNSGSDVLIIVKDDGKGLNKEQILKKARENDLLYKNAEDMSDREIYNLILLPGFSTKEKVSEFSGRGVGMDVVSKNIETIGGTLSIESALDKGTMITLKIPLTLAIIDGMNIKVGNSTYTIPTISIRESFRPKEKDIIIDPDNNEMIMVRGQCYPILRIHEIYKVDTKVTNFTEGIIIMVEQDDKLLCIFADELIGQQQVVVKALPEYIRNFKKIKGIAGCTLLGDGRISLILDIGGLIDKR</sequence>
<dbReference type="SMART" id="SM00073">
    <property type="entry name" value="HPT"/>
    <property type="match status" value="1"/>
</dbReference>
<evidence type="ECO:0000259" key="15">
    <source>
        <dbReference type="PROSITE" id="PS50109"/>
    </source>
</evidence>
<dbReference type="PANTHER" id="PTHR43395">
    <property type="entry name" value="SENSOR HISTIDINE KINASE CHEA"/>
    <property type="match status" value="1"/>
</dbReference>
<dbReference type="Pfam" id="PF02895">
    <property type="entry name" value="H-kinase_dim"/>
    <property type="match status" value="1"/>
</dbReference>
<keyword evidence="12" id="KW-0902">Two-component regulatory system</keyword>
<evidence type="ECO:0000256" key="8">
    <source>
        <dbReference type="ARBA" id="ARBA00022679"/>
    </source>
</evidence>
<dbReference type="CDD" id="cd00731">
    <property type="entry name" value="CheA_reg"/>
    <property type="match status" value="1"/>
</dbReference>
<dbReference type="PROSITE" id="PS50894">
    <property type="entry name" value="HPT"/>
    <property type="match status" value="1"/>
</dbReference>
<dbReference type="EC" id="2.7.13.3" evidence="3"/>
<dbReference type="InterPro" id="IPR010808">
    <property type="entry name" value="CheA_P2-bd"/>
</dbReference>
<dbReference type="GO" id="GO:0005737">
    <property type="term" value="C:cytoplasm"/>
    <property type="evidence" value="ECO:0007669"/>
    <property type="project" value="UniProtKB-SubCell"/>
</dbReference>
<evidence type="ECO:0000256" key="6">
    <source>
        <dbReference type="ARBA" id="ARBA00022500"/>
    </source>
</evidence>
<dbReference type="InterPro" id="IPR035891">
    <property type="entry name" value="CheY-binding_CheA"/>
</dbReference>
<protein>
    <recommendedName>
        <fullName evidence="4">Chemotaxis protein CheA</fullName>
        <ecNumber evidence="3">2.7.13.3</ecNumber>
    </recommendedName>
</protein>
<keyword evidence="10 18" id="KW-0418">Kinase</keyword>
<evidence type="ECO:0000256" key="12">
    <source>
        <dbReference type="ARBA" id="ARBA00023012"/>
    </source>
</evidence>
<evidence type="ECO:0000259" key="16">
    <source>
        <dbReference type="PROSITE" id="PS50851"/>
    </source>
</evidence>
<dbReference type="Pfam" id="PF02518">
    <property type="entry name" value="HATPase_c"/>
    <property type="match status" value="1"/>
</dbReference>
<evidence type="ECO:0000256" key="11">
    <source>
        <dbReference type="ARBA" id="ARBA00022840"/>
    </source>
</evidence>
<dbReference type="GO" id="GO:0005524">
    <property type="term" value="F:ATP binding"/>
    <property type="evidence" value="ECO:0007669"/>
    <property type="project" value="UniProtKB-KW"/>
</dbReference>
<proteinExistence type="predicted"/>
<dbReference type="InterPro" id="IPR004358">
    <property type="entry name" value="Sig_transdc_His_kin-like_C"/>
</dbReference>
<evidence type="ECO:0000256" key="14">
    <source>
        <dbReference type="PROSITE-ProRule" id="PRU00110"/>
    </source>
</evidence>
<dbReference type="SUPFAM" id="SSF55874">
    <property type="entry name" value="ATPase domain of HSP90 chaperone/DNA topoisomerase II/histidine kinase"/>
    <property type="match status" value="1"/>
</dbReference>
<keyword evidence="7 14" id="KW-0597">Phosphoprotein</keyword>